<dbReference type="GO" id="GO:0005275">
    <property type="term" value="F:amine transmembrane transporter activity"/>
    <property type="evidence" value="ECO:0007669"/>
    <property type="project" value="TreeGrafter"/>
</dbReference>
<evidence type="ECO:0000313" key="11">
    <source>
        <dbReference type="EMBL" id="SDC56453.1"/>
    </source>
</evidence>
<evidence type="ECO:0000256" key="9">
    <source>
        <dbReference type="RuleBase" id="RU363032"/>
    </source>
</evidence>
<dbReference type="FunFam" id="1.10.3720.10:FF:000001">
    <property type="entry name" value="Glycine betaine ABC transporter, permease"/>
    <property type="match status" value="1"/>
</dbReference>
<dbReference type="Pfam" id="PF00528">
    <property type="entry name" value="BPD_transp_1"/>
    <property type="match status" value="1"/>
</dbReference>
<evidence type="ECO:0000259" key="10">
    <source>
        <dbReference type="PROSITE" id="PS50928"/>
    </source>
</evidence>
<accession>A0A1G6MLM8</accession>
<keyword evidence="6" id="KW-0029">Amino-acid transport</keyword>
<dbReference type="SUPFAM" id="SSF161098">
    <property type="entry name" value="MetI-like"/>
    <property type="match status" value="1"/>
</dbReference>
<dbReference type="GO" id="GO:0043190">
    <property type="term" value="C:ATP-binding cassette (ABC) transporter complex"/>
    <property type="evidence" value="ECO:0007669"/>
    <property type="project" value="TreeGrafter"/>
</dbReference>
<keyword evidence="8 9" id="KW-0472">Membrane</keyword>
<evidence type="ECO:0000256" key="3">
    <source>
        <dbReference type="ARBA" id="ARBA00022448"/>
    </source>
</evidence>
<gene>
    <name evidence="11" type="ORF">SAMN05421737_11070</name>
</gene>
<dbReference type="OrthoDB" id="9801163at2"/>
<feature type="transmembrane region" description="Helical" evidence="9">
    <location>
        <begin position="34"/>
        <end position="62"/>
    </location>
</feature>
<keyword evidence="5 9" id="KW-0812">Transmembrane</keyword>
<keyword evidence="12" id="KW-1185">Reference proteome</keyword>
<dbReference type="RefSeq" id="WP_090776364.1">
    <property type="nucleotide sequence ID" value="NZ_FMYM01000010.1"/>
</dbReference>
<dbReference type="PANTHER" id="PTHR47737">
    <property type="entry name" value="GLYCINE BETAINE/PROLINE BETAINE TRANSPORT SYSTEM PERMEASE PROTEIN PROW"/>
    <property type="match status" value="1"/>
</dbReference>
<evidence type="ECO:0000256" key="2">
    <source>
        <dbReference type="ARBA" id="ARBA00007069"/>
    </source>
</evidence>
<keyword evidence="4" id="KW-1003">Cell membrane</keyword>
<keyword evidence="7 9" id="KW-1133">Transmembrane helix</keyword>
<evidence type="ECO:0000256" key="1">
    <source>
        <dbReference type="ARBA" id="ARBA00004651"/>
    </source>
</evidence>
<feature type="transmembrane region" description="Helical" evidence="9">
    <location>
        <begin position="69"/>
        <end position="88"/>
    </location>
</feature>
<organism evidence="11 12">
    <name type="scientific">Shouchella lonarensis</name>
    <dbReference type="NCBI Taxonomy" id="1464122"/>
    <lineage>
        <taxon>Bacteria</taxon>
        <taxon>Bacillati</taxon>
        <taxon>Bacillota</taxon>
        <taxon>Bacilli</taxon>
        <taxon>Bacillales</taxon>
        <taxon>Bacillaceae</taxon>
        <taxon>Shouchella</taxon>
    </lineage>
</organism>
<feature type="transmembrane region" description="Helical" evidence="9">
    <location>
        <begin position="138"/>
        <end position="165"/>
    </location>
</feature>
<feature type="transmembrane region" description="Helical" evidence="9">
    <location>
        <begin position="94"/>
        <end position="117"/>
    </location>
</feature>
<protein>
    <submittedName>
        <fullName evidence="11">Glycine betaine/proline transport system permease protein</fullName>
    </submittedName>
</protein>
<proteinExistence type="inferred from homology"/>
<dbReference type="GO" id="GO:0006865">
    <property type="term" value="P:amino acid transport"/>
    <property type="evidence" value="ECO:0007669"/>
    <property type="project" value="UniProtKB-KW"/>
</dbReference>
<comment type="subcellular location">
    <subcellularLocation>
        <location evidence="1 9">Cell membrane</location>
        <topology evidence="1 9">Multi-pass membrane protein</topology>
    </subcellularLocation>
</comment>
<dbReference type="PANTHER" id="PTHR47737:SF1">
    <property type="entry name" value="GLYCINE BETAINE_PROLINE BETAINE TRANSPORT SYSTEM PERMEASE PROTEIN PROW"/>
    <property type="match status" value="1"/>
</dbReference>
<dbReference type="GO" id="GO:0031460">
    <property type="term" value="P:glycine betaine transport"/>
    <property type="evidence" value="ECO:0007669"/>
    <property type="project" value="TreeGrafter"/>
</dbReference>
<evidence type="ECO:0000256" key="5">
    <source>
        <dbReference type="ARBA" id="ARBA00022692"/>
    </source>
</evidence>
<dbReference type="Gene3D" id="1.10.3720.10">
    <property type="entry name" value="MetI-like"/>
    <property type="match status" value="1"/>
</dbReference>
<dbReference type="EMBL" id="FMYM01000010">
    <property type="protein sequence ID" value="SDC56453.1"/>
    <property type="molecule type" value="Genomic_DNA"/>
</dbReference>
<dbReference type="Proteomes" id="UP000242662">
    <property type="component" value="Unassembled WGS sequence"/>
</dbReference>
<comment type="similarity">
    <text evidence="2">Belongs to the binding-protein-dependent transport system permease family. CysTW subfamily.</text>
</comment>
<feature type="transmembrane region" description="Helical" evidence="9">
    <location>
        <begin position="249"/>
        <end position="266"/>
    </location>
</feature>
<evidence type="ECO:0000256" key="8">
    <source>
        <dbReference type="ARBA" id="ARBA00023136"/>
    </source>
</evidence>
<dbReference type="InterPro" id="IPR035906">
    <property type="entry name" value="MetI-like_sf"/>
</dbReference>
<dbReference type="AlphaFoldDB" id="A0A1G6MLM8"/>
<keyword evidence="3 9" id="KW-0813">Transport</keyword>
<dbReference type="PROSITE" id="PS50928">
    <property type="entry name" value="ABC_TM1"/>
    <property type="match status" value="1"/>
</dbReference>
<evidence type="ECO:0000256" key="7">
    <source>
        <dbReference type="ARBA" id="ARBA00022989"/>
    </source>
</evidence>
<evidence type="ECO:0000256" key="4">
    <source>
        <dbReference type="ARBA" id="ARBA00022475"/>
    </source>
</evidence>
<sequence>MDSLPRLELGKWMESFIDWLRHADWLFDGVDEAIGLLITSIHTVISLPPSWLMILLLAVLTFIISRRKWGLVVFVVLGLMLIENLGLWEGMLNTLSVVLSAGLISVVFGVPLGIWMAKSDRVEAVVKPLLDLMQTMPAFVYLIPAVAFFGIGMVPGVVASVIFAMPPTVRMTNLGIRQVSTELIEAADAFGSTSTQKLFKVQLPMARGTIMAGINQSIMLALSMVVIAAMIGAEGIGQSVYRAVGRNDIGGGFEAGLAIVILAIILDRLTQSLNAKRTHQTHD</sequence>
<feature type="transmembrane region" description="Helical" evidence="9">
    <location>
        <begin position="218"/>
        <end position="237"/>
    </location>
</feature>
<reference evidence="12" key="1">
    <citation type="submission" date="2016-09" db="EMBL/GenBank/DDBJ databases">
        <authorList>
            <person name="Varghese N."/>
            <person name="Submissions S."/>
        </authorList>
    </citation>
    <scope>NUCLEOTIDE SEQUENCE [LARGE SCALE GENOMIC DNA]</scope>
    <source>
        <strain evidence="12">25nlg</strain>
    </source>
</reference>
<dbReference type="STRING" id="1464122.SAMN05421737_11070"/>
<dbReference type="GO" id="GO:0015871">
    <property type="term" value="P:choline transport"/>
    <property type="evidence" value="ECO:0007669"/>
    <property type="project" value="TreeGrafter"/>
</dbReference>
<feature type="domain" description="ABC transmembrane type-1" evidence="10">
    <location>
        <begin position="91"/>
        <end position="270"/>
    </location>
</feature>
<dbReference type="GO" id="GO:0015226">
    <property type="term" value="F:carnitine transmembrane transporter activity"/>
    <property type="evidence" value="ECO:0007669"/>
    <property type="project" value="TreeGrafter"/>
</dbReference>
<dbReference type="CDD" id="cd06261">
    <property type="entry name" value="TM_PBP2"/>
    <property type="match status" value="1"/>
</dbReference>
<name>A0A1G6MLM8_9BACI</name>
<dbReference type="InterPro" id="IPR000515">
    <property type="entry name" value="MetI-like"/>
</dbReference>
<evidence type="ECO:0000313" key="12">
    <source>
        <dbReference type="Proteomes" id="UP000242662"/>
    </source>
</evidence>
<evidence type="ECO:0000256" key="6">
    <source>
        <dbReference type="ARBA" id="ARBA00022970"/>
    </source>
</evidence>